<evidence type="ECO:0000256" key="1">
    <source>
        <dbReference type="ARBA" id="ARBA00007572"/>
    </source>
</evidence>
<dbReference type="PANTHER" id="PTHR45674:SF4">
    <property type="entry name" value="DNA LIGASE 1"/>
    <property type="match status" value="1"/>
</dbReference>
<evidence type="ECO:0000313" key="7">
    <source>
        <dbReference type="Proteomes" id="UP001596266"/>
    </source>
</evidence>
<feature type="domain" description="ATP-dependent DNA ligase family profile" evidence="5">
    <location>
        <begin position="115"/>
        <end position="257"/>
    </location>
</feature>
<evidence type="ECO:0000256" key="4">
    <source>
        <dbReference type="ARBA" id="ARBA00034003"/>
    </source>
</evidence>
<evidence type="ECO:0000256" key="2">
    <source>
        <dbReference type="ARBA" id="ARBA00012727"/>
    </source>
</evidence>
<comment type="caution">
    <text evidence="6">The sequence shown here is derived from an EMBL/GenBank/DDBJ whole genome shotgun (WGS) entry which is preliminary data.</text>
</comment>
<reference evidence="7" key="1">
    <citation type="journal article" date="2019" name="Int. J. Syst. Evol. Microbiol.">
        <title>The Global Catalogue of Microorganisms (GCM) 10K type strain sequencing project: providing services to taxonomists for standard genome sequencing and annotation.</title>
        <authorList>
            <consortium name="The Broad Institute Genomics Platform"/>
            <consortium name="The Broad Institute Genome Sequencing Center for Infectious Disease"/>
            <person name="Wu L."/>
            <person name="Ma J."/>
        </authorList>
    </citation>
    <scope>NUCLEOTIDE SEQUENCE [LARGE SCALE GENOMIC DNA]</scope>
    <source>
        <strain evidence="7">CGMCC 1.15277</strain>
    </source>
</reference>
<keyword evidence="3 6" id="KW-0436">Ligase</keyword>
<accession>A0ABW1WZS4</accession>
<evidence type="ECO:0000259" key="5">
    <source>
        <dbReference type="PROSITE" id="PS50160"/>
    </source>
</evidence>
<dbReference type="InterPro" id="IPR044117">
    <property type="entry name" value="OBF_LigC-like"/>
</dbReference>
<gene>
    <name evidence="6" type="ORF">ACFP57_06425</name>
</gene>
<dbReference type="Gene3D" id="2.40.50.140">
    <property type="entry name" value="Nucleic acid-binding proteins"/>
    <property type="match status" value="1"/>
</dbReference>
<dbReference type="EC" id="6.5.1.1" evidence="2"/>
<dbReference type="InterPro" id="IPR012340">
    <property type="entry name" value="NA-bd_OB-fold"/>
</dbReference>
<dbReference type="CDD" id="cd07905">
    <property type="entry name" value="Adenylation_DNA_ligase_LigC"/>
    <property type="match status" value="1"/>
</dbReference>
<keyword evidence="7" id="KW-1185">Reference proteome</keyword>
<evidence type="ECO:0000313" key="6">
    <source>
        <dbReference type="EMBL" id="MFC6396620.1"/>
    </source>
</evidence>
<dbReference type="SUPFAM" id="SSF56091">
    <property type="entry name" value="DNA ligase/mRNA capping enzyme, catalytic domain"/>
    <property type="match status" value="1"/>
</dbReference>
<dbReference type="RefSeq" id="WP_343885595.1">
    <property type="nucleotide sequence ID" value="NZ_BAAAKI010000009.1"/>
</dbReference>
<dbReference type="NCBIfam" id="NF006078">
    <property type="entry name" value="PRK08224.1"/>
    <property type="match status" value="1"/>
</dbReference>
<dbReference type="InterPro" id="IPR012310">
    <property type="entry name" value="DNA_ligase_ATP-dep_cent"/>
</dbReference>
<dbReference type="PROSITE" id="PS50160">
    <property type="entry name" value="DNA_LIGASE_A3"/>
    <property type="match status" value="1"/>
</dbReference>
<sequence>MQLPLPLPLAPMLAKAVASLPEPDAIEGGWSYEPKWDGFRCLVARDGDEVELFSRGKKPLTRYFPELVAIALEQLPAQCIVDGEIVVRAGEPGAQHLAWEALSQRIHPAQSRIDKLSSETPAELVFFDLLVIDGRDVTGQGYLERRALLEQMVAGLDHRSLHLSRSTRDAAEAHDWFERFEGAGLDGVVCKANTGAYQQDKRAMLKVKHKRTAEAVVTGYRVHTSGSGVGSLLLGMYHEGQLVPVGGIGAFTQAMRACLVDELAPLVVRDDDGEVVHQERSRSRFSGGKDTSVIALEPSLVVEVTFDQLEGLRFRHAAQFLRWRPDREPASCLLDQVDRPIAYDLDEVLQG</sequence>
<name>A0ABW1WZS4_9ACTN</name>
<dbReference type="InterPro" id="IPR044119">
    <property type="entry name" value="Adenylation_LigC-like"/>
</dbReference>
<comment type="similarity">
    <text evidence="1">Belongs to the ATP-dependent DNA ligase family.</text>
</comment>
<dbReference type="Gene3D" id="3.30.470.30">
    <property type="entry name" value="DNA ligase/mRNA capping enzyme"/>
    <property type="match status" value="1"/>
</dbReference>
<dbReference type="SUPFAM" id="SSF50249">
    <property type="entry name" value="Nucleic acid-binding proteins"/>
    <property type="match status" value="1"/>
</dbReference>
<dbReference type="GO" id="GO:0003910">
    <property type="term" value="F:DNA ligase (ATP) activity"/>
    <property type="evidence" value="ECO:0007669"/>
    <property type="project" value="UniProtKB-EC"/>
</dbReference>
<dbReference type="InterPro" id="IPR012309">
    <property type="entry name" value="DNA_ligase_ATP-dep_C"/>
</dbReference>
<dbReference type="Pfam" id="PF01068">
    <property type="entry name" value="DNA_ligase_A_M"/>
    <property type="match status" value="1"/>
</dbReference>
<dbReference type="PROSITE" id="PS00697">
    <property type="entry name" value="DNA_LIGASE_A1"/>
    <property type="match status" value="1"/>
</dbReference>
<dbReference type="InterPro" id="IPR050191">
    <property type="entry name" value="ATP-dep_DNA_ligase"/>
</dbReference>
<dbReference type="EMBL" id="JBHSUA010000013">
    <property type="protein sequence ID" value="MFC6396620.1"/>
    <property type="molecule type" value="Genomic_DNA"/>
</dbReference>
<protein>
    <recommendedName>
        <fullName evidence="2">DNA ligase (ATP)</fullName>
        <ecNumber evidence="2">6.5.1.1</ecNumber>
    </recommendedName>
</protein>
<organism evidence="6 7">
    <name type="scientific">Luteococcus sanguinis</name>
    <dbReference type="NCBI Taxonomy" id="174038"/>
    <lineage>
        <taxon>Bacteria</taxon>
        <taxon>Bacillati</taxon>
        <taxon>Actinomycetota</taxon>
        <taxon>Actinomycetes</taxon>
        <taxon>Propionibacteriales</taxon>
        <taxon>Propionibacteriaceae</taxon>
        <taxon>Luteococcus</taxon>
    </lineage>
</organism>
<dbReference type="InterPro" id="IPR016059">
    <property type="entry name" value="DNA_ligase_ATP-dep_CS"/>
</dbReference>
<dbReference type="Pfam" id="PF04679">
    <property type="entry name" value="DNA_ligase_A_C"/>
    <property type="match status" value="1"/>
</dbReference>
<evidence type="ECO:0000256" key="3">
    <source>
        <dbReference type="ARBA" id="ARBA00022598"/>
    </source>
</evidence>
<dbReference type="Proteomes" id="UP001596266">
    <property type="component" value="Unassembled WGS sequence"/>
</dbReference>
<dbReference type="PANTHER" id="PTHR45674">
    <property type="entry name" value="DNA LIGASE 1/3 FAMILY MEMBER"/>
    <property type="match status" value="1"/>
</dbReference>
<dbReference type="CDD" id="cd07970">
    <property type="entry name" value="OBF_DNA_ligase_LigC"/>
    <property type="match status" value="1"/>
</dbReference>
<comment type="catalytic activity">
    <reaction evidence="4">
        <text>ATP + (deoxyribonucleotide)n-3'-hydroxyl + 5'-phospho-(deoxyribonucleotide)m = (deoxyribonucleotide)n+m + AMP + diphosphate.</text>
        <dbReference type="EC" id="6.5.1.1"/>
    </reaction>
</comment>
<proteinExistence type="inferred from homology"/>